<protein>
    <submittedName>
        <fullName evidence="1">Ribosomal S4P (Gammaproteobacterial)</fullName>
    </submittedName>
</protein>
<evidence type="ECO:0000313" key="2">
    <source>
        <dbReference type="Proteomes" id="UP000018211"/>
    </source>
</evidence>
<gene>
    <name evidence="1" type="ORF">VIBNISOn1_1190040</name>
</gene>
<dbReference type="AlphaFoldDB" id="A0AAV2VJZ0"/>
<accession>A0AAV2VJZ0</accession>
<dbReference type="Pfam" id="PF11993">
    <property type="entry name" value="VC2046"/>
    <property type="match status" value="1"/>
</dbReference>
<dbReference type="Proteomes" id="UP000018211">
    <property type="component" value="Unassembled WGS sequence"/>
</dbReference>
<proteinExistence type="predicted"/>
<evidence type="ECO:0000313" key="1">
    <source>
        <dbReference type="EMBL" id="CCO44695.1"/>
    </source>
</evidence>
<name>A0AAV2VJZ0_9VIBR</name>
<organism evidence="1 2">
    <name type="scientific">Vibrio nigripulchritudo SOn1</name>
    <dbReference type="NCBI Taxonomy" id="1238450"/>
    <lineage>
        <taxon>Bacteria</taxon>
        <taxon>Pseudomonadati</taxon>
        <taxon>Pseudomonadota</taxon>
        <taxon>Gammaproteobacteria</taxon>
        <taxon>Vibrionales</taxon>
        <taxon>Vibrionaceae</taxon>
        <taxon>Vibrio</taxon>
    </lineage>
</organism>
<dbReference type="InterPro" id="IPR021879">
    <property type="entry name" value="VC2046_fam"/>
</dbReference>
<dbReference type="RefSeq" id="WP_004399012.1">
    <property type="nucleotide sequence ID" value="NZ_LK391965.1"/>
</dbReference>
<dbReference type="EMBL" id="CAOF01000023">
    <property type="protein sequence ID" value="CCO44695.1"/>
    <property type="molecule type" value="Genomic_DNA"/>
</dbReference>
<sequence>MNIHTLDKAAIISELNVGNGISQAVNTGRRADFALLVSMFSNDVRDNTPVEVIESPESSEQKLRKEFDLATPQPLRSNEETFTRSAQQADLFHKSGLASAKLAHGLSPDALAYMPQETFDLPEEVYHNLSGHERRKLEKKEHAAVVPQEIYKQMSEAHLMHKLQLSA</sequence>
<comment type="caution">
    <text evidence="1">The sequence shown here is derived from an EMBL/GenBank/DDBJ whole genome shotgun (WGS) entry which is preliminary data.</text>
</comment>
<reference evidence="1 2" key="1">
    <citation type="journal article" date="2013" name="ISME J.">
        <title>Comparative genomics of pathogenic lineages of Vibrio nigripulchritudo identifies virulence-associated traits.</title>
        <authorList>
            <person name="Goudenege D."/>
            <person name="Labreuche Y."/>
            <person name="Krin E."/>
            <person name="Ansquer D."/>
            <person name="Mangenot S."/>
            <person name="Calteau A."/>
            <person name="Medigue C."/>
            <person name="Mazel D."/>
            <person name="Polz M.F."/>
            <person name="Le Roux F."/>
        </authorList>
    </citation>
    <scope>NUCLEOTIDE SEQUENCE [LARGE SCALE GENOMIC DNA]</scope>
    <source>
        <strain evidence="1 2">SOn1</strain>
    </source>
</reference>